<dbReference type="Proteomes" id="UP000031737">
    <property type="component" value="Unassembled WGS sequence"/>
</dbReference>
<proteinExistence type="predicted"/>
<sequence>MLFSPPHLLFSYRLAGRCQETPQKNKLRKKRRACLSAMSETDVLLLNLEVEAAAARNADLSRRLERITEELGCSSVHVIEKPEVISQGTQTEFDTSRDAALNLDDLLFEIAEITFRLYPSTPIDLSSRRGDGPRHLEQLSHRCLDEMRSLRAALETKLEGYNKFIQELQQALGTYYRSIEKVESQMREKELECDALLKQNAELLRQCAEMEAQLKVAYETRERFSENATCQMHRVRDLEAERDRLLKRETVLANTVASLRAECALGPWKNTAPLRDGSFETATSSPHVLPGKCSASPVQDACDGASFAPSASDVMWACQGSAVNRAFPEWCVSAEKVVDFSCKMGNT</sequence>
<reference evidence="2 3" key="1">
    <citation type="submission" date="2013-07" db="EMBL/GenBank/DDBJ databases">
        <authorList>
            <person name="Stoco P.H."/>
            <person name="Wagner G."/>
            <person name="Gerber A."/>
            <person name="Zaha A."/>
            <person name="Thompson C."/>
            <person name="Bartholomeu D.C."/>
            <person name="Luckemeyer D.D."/>
            <person name="Bahia D."/>
            <person name="Loreto E."/>
            <person name="Prestes E.B."/>
            <person name="Lima F.M."/>
            <person name="Rodrigues-Luiz G."/>
            <person name="Vallejo G.A."/>
            <person name="Filho J.F."/>
            <person name="Monteiro K.M."/>
            <person name="Tyler K.M."/>
            <person name="de Almeida L.G."/>
            <person name="Ortiz M.F."/>
            <person name="Siervo M.A."/>
            <person name="de Moraes M.H."/>
            <person name="Cunha O.L."/>
            <person name="Mendonca-Neto R."/>
            <person name="Silva R."/>
            <person name="Teixeira S.M."/>
            <person name="Murta S.M."/>
            <person name="Sincero T.C."/>
            <person name="Mendes T.A."/>
            <person name="Urmenyi T.P."/>
            <person name="Silva V.G."/>
            <person name="da Rocha W.D."/>
            <person name="Andersson B."/>
            <person name="Romanha A.J."/>
            <person name="Steindel M."/>
            <person name="de Vasconcelos A.T."/>
            <person name="Grisard E.C."/>
        </authorList>
    </citation>
    <scope>NUCLEOTIDE SEQUENCE [LARGE SCALE GENOMIC DNA]</scope>
    <source>
        <strain evidence="2 3">SC58</strain>
    </source>
</reference>
<evidence type="ECO:0000313" key="2">
    <source>
        <dbReference type="EMBL" id="ESL11544.1"/>
    </source>
</evidence>
<dbReference type="EMBL" id="AUPL01000702">
    <property type="protein sequence ID" value="ESL11544.1"/>
    <property type="molecule type" value="Genomic_DNA"/>
</dbReference>
<name>A0A061J9H4_TRYRA</name>
<evidence type="ECO:0000256" key="1">
    <source>
        <dbReference type="SAM" id="Coils"/>
    </source>
</evidence>
<protein>
    <submittedName>
        <fullName evidence="2">Uncharacterized protein</fullName>
    </submittedName>
</protein>
<keyword evidence="3" id="KW-1185">Reference proteome</keyword>
<dbReference type="VEuPathDB" id="TriTrypDB:TRSC58_00702"/>
<gene>
    <name evidence="2" type="ORF">TRSC58_00702</name>
</gene>
<accession>A0A061J9H4</accession>
<evidence type="ECO:0000313" key="3">
    <source>
        <dbReference type="Proteomes" id="UP000031737"/>
    </source>
</evidence>
<dbReference type="OrthoDB" id="245986at2759"/>
<organism evidence="2 3">
    <name type="scientific">Trypanosoma rangeli SC58</name>
    <dbReference type="NCBI Taxonomy" id="429131"/>
    <lineage>
        <taxon>Eukaryota</taxon>
        <taxon>Discoba</taxon>
        <taxon>Euglenozoa</taxon>
        <taxon>Kinetoplastea</taxon>
        <taxon>Metakinetoplastina</taxon>
        <taxon>Trypanosomatida</taxon>
        <taxon>Trypanosomatidae</taxon>
        <taxon>Trypanosoma</taxon>
        <taxon>Herpetosoma</taxon>
    </lineage>
</organism>
<keyword evidence="1" id="KW-0175">Coiled coil</keyword>
<comment type="caution">
    <text evidence="2">The sequence shown here is derived from an EMBL/GenBank/DDBJ whole genome shotgun (WGS) entry which is preliminary data.</text>
</comment>
<dbReference type="AlphaFoldDB" id="A0A061J9H4"/>
<feature type="coiled-coil region" evidence="1">
    <location>
        <begin position="151"/>
        <end position="227"/>
    </location>
</feature>